<dbReference type="GO" id="GO:0031317">
    <property type="term" value="C:tripartite ATP-independent periplasmic transporter complex"/>
    <property type="evidence" value="ECO:0007669"/>
    <property type="project" value="InterPro"/>
</dbReference>
<dbReference type="RefSeq" id="WP_024024257.1">
    <property type="nucleotide sequence ID" value="NZ_AYOZ01000023.1"/>
</dbReference>
<dbReference type="PATRIC" id="fig|1208321.3.peg.2155"/>
<feature type="binding site" evidence="3">
    <location>
        <position position="225"/>
    </location>
    <ligand>
        <name>Na(+)</name>
        <dbReference type="ChEBI" id="CHEBI:29101"/>
    </ligand>
</feature>
<dbReference type="CDD" id="cd13604">
    <property type="entry name" value="PBP2_TRAP_ketoacid_lactate_like"/>
    <property type="match status" value="1"/>
</dbReference>
<dbReference type="eggNOG" id="COG4663">
    <property type="taxonomic scope" value="Bacteria"/>
</dbReference>
<accession>W1RY26</accession>
<evidence type="ECO:0000313" key="6">
    <source>
        <dbReference type="Proteomes" id="UP000018857"/>
    </source>
</evidence>
<dbReference type="Gene3D" id="3.40.190.170">
    <property type="entry name" value="Bacterial extracellular solute-binding protein, family 7"/>
    <property type="match status" value="1"/>
</dbReference>
<keyword evidence="6" id="KW-1185">Reference proteome</keyword>
<dbReference type="AlphaFoldDB" id="W1RY26"/>
<feature type="binding site" evidence="3">
    <location>
        <position position="224"/>
    </location>
    <ligand>
        <name>substrate</name>
    </ligand>
</feature>
<dbReference type="PROSITE" id="PS51257">
    <property type="entry name" value="PROKAR_LIPOPROTEIN"/>
    <property type="match status" value="1"/>
</dbReference>
<protein>
    <submittedName>
        <fullName evidence="5">C4-dicarboxylate ABC transporter</fullName>
    </submittedName>
</protein>
<dbReference type="GO" id="GO:0046872">
    <property type="term" value="F:metal ion binding"/>
    <property type="evidence" value="ECO:0007669"/>
    <property type="project" value="UniProtKB-KW"/>
</dbReference>
<dbReference type="Proteomes" id="UP000018857">
    <property type="component" value="Unassembled WGS sequence"/>
</dbReference>
<evidence type="ECO:0000313" key="5">
    <source>
        <dbReference type="EMBL" id="ETI59733.1"/>
    </source>
</evidence>
<dbReference type="EMBL" id="AYOZ01000023">
    <property type="protein sequence ID" value="ETI59733.1"/>
    <property type="molecule type" value="Genomic_DNA"/>
</dbReference>
<feature type="binding site" evidence="2">
    <location>
        <position position="166"/>
    </location>
    <ligand>
        <name>substrate</name>
    </ligand>
</feature>
<feature type="binding site" evidence="2">
    <location>
        <position position="187"/>
    </location>
    <ligand>
        <name>substrate</name>
    </ligand>
</feature>
<evidence type="ECO:0000256" key="2">
    <source>
        <dbReference type="PIRSR" id="PIRSR039026-1"/>
    </source>
</evidence>
<dbReference type="InterPro" id="IPR018389">
    <property type="entry name" value="DctP_fam"/>
</dbReference>
<dbReference type="OrthoDB" id="9769667at2"/>
<dbReference type="InterPro" id="IPR038404">
    <property type="entry name" value="TRAP_DctP_sf"/>
</dbReference>
<keyword evidence="3" id="KW-0479">Metal-binding</keyword>
<dbReference type="PANTHER" id="PTHR33376:SF5">
    <property type="entry name" value="EXTRACYTOPLASMIC SOLUTE RECEPTOR PROTEIN"/>
    <property type="match status" value="1"/>
</dbReference>
<dbReference type="SUPFAM" id="SSF53850">
    <property type="entry name" value="Periplasmic binding protein-like II"/>
    <property type="match status" value="1"/>
</dbReference>
<gene>
    <name evidence="5" type="ORF">D104_10850</name>
</gene>
<dbReference type="InterPro" id="IPR026289">
    <property type="entry name" value="SBP_TakP-like"/>
</dbReference>
<evidence type="ECO:0000256" key="1">
    <source>
        <dbReference type="ARBA" id="ARBA00022729"/>
    </source>
</evidence>
<name>W1RY26_9GAMM</name>
<organism evidence="5 6">
    <name type="scientific">Marinomonas profundimaris</name>
    <dbReference type="NCBI Taxonomy" id="1208321"/>
    <lineage>
        <taxon>Bacteria</taxon>
        <taxon>Pseudomonadati</taxon>
        <taxon>Pseudomonadota</taxon>
        <taxon>Gammaproteobacteria</taxon>
        <taxon>Oceanospirillales</taxon>
        <taxon>Oceanospirillaceae</taxon>
        <taxon>Marinomonas</taxon>
    </lineage>
</organism>
<evidence type="ECO:0000256" key="4">
    <source>
        <dbReference type="SAM" id="SignalP"/>
    </source>
</evidence>
<dbReference type="STRING" id="1208321.D104_10850"/>
<keyword evidence="1 4" id="KW-0732">Signal</keyword>
<feature type="binding site" evidence="3">
    <location>
        <position position="250"/>
    </location>
    <ligand>
        <name>substrate</name>
    </ligand>
</feature>
<sequence length="370" mass="40292">MRNLMVLGKLAFAGLLALSLVACGGSEKAEDTAKVEKKAETIHWKMVTTWPKNFPGLGTGAEALAKNIKAMSNGRLDIKVYAAGELVPALEVFDAVSRGTAEMGHSASYYWKGKVPAAQFFTTVPFGLTALEFNAWIEFGGGLKLWEEIYAPFNLIPMPAGNPGVQMGGWFNKEINSLADFQGLKMRMPGLGGEVLKKVGASPINLPGSEIFTALQTGTIDATEWVGPYNDLAFGLYKAAKYYYYPGWHEPGSAVEAIFNKDAFNALPSDLQAIVRSAVQQANLSMLSEFTARNNAALQTLVNEHHVILKPYPQDLLLALKKASDETLEEVAANDPESQKVYDSFKKFLDSVSAWHDVSERAFINARAGE</sequence>
<dbReference type="PIRSF" id="PIRSF039026">
    <property type="entry name" value="SiaP"/>
    <property type="match status" value="1"/>
</dbReference>
<dbReference type="PANTHER" id="PTHR33376">
    <property type="match status" value="1"/>
</dbReference>
<feature type="signal peptide" evidence="4">
    <location>
        <begin position="1"/>
        <end position="24"/>
    </location>
</feature>
<proteinExistence type="predicted"/>
<feature type="chain" id="PRO_5004808847" evidence="4">
    <location>
        <begin position="25"/>
        <end position="370"/>
    </location>
</feature>
<comment type="caution">
    <text evidence="5">The sequence shown here is derived from an EMBL/GenBank/DDBJ whole genome shotgun (WGS) entry which is preliminary data.</text>
</comment>
<dbReference type="Gene3D" id="3.40.190.10">
    <property type="entry name" value="Periplasmic binding protein-like II"/>
    <property type="match status" value="1"/>
</dbReference>
<evidence type="ECO:0000256" key="3">
    <source>
        <dbReference type="PIRSR" id="PIRSR039026-2"/>
    </source>
</evidence>
<dbReference type="NCBIfam" id="NF037995">
    <property type="entry name" value="TRAP_S1"/>
    <property type="match status" value="1"/>
</dbReference>
<reference evidence="5 6" key="1">
    <citation type="journal article" date="2014" name="Genome Announc.">
        <title>Draft Genome Sequence of Marinomonas sp. Strain D104, a Polycyclic Aromatic Hydrocarbon-Degrading Bacterium from the Deep-Sea Sediment of the Arctic Ocean.</title>
        <authorList>
            <person name="Dong C."/>
            <person name="Bai X."/>
            <person name="Lai Q."/>
            <person name="Xie Y."/>
            <person name="Chen X."/>
            <person name="Shao Z."/>
        </authorList>
    </citation>
    <scope>NUCLEOTIDE SEQUENCE [LARGE SCALE GENOMIC DNA]</scope>
    <source>
        <strain evidence="5 6">D104</strain>
    </source>
</reference>
<dbReference type="Pfam" id="PF03480">
    <property type="entry name" value="DctP"/>
    <property type="match status" value="1"/>
</dbReference>
<dbReference type="GO" id="GO:0055085">
    <property type="term" value="P:transmembrane transport"/>
    <property type="evidence" value="ECO:0007669"/>
    <property type="project" value="InterPro"/>
</dbReference>